<accession>A0A834YLP6</accession>
<feature type="compositionally biased region" description="Basic and acidic residues" evidence="1">
    <location>
        <begin position="1"/>
        <end position="18"/>
    </location>
</feature>
<dbReference type="OMA" id="RRDTCGF"/>
<gene>
    <name evidence="2" type="ORF">HHK36_023618</name>
</gene>
<dbReference type="AlphaFoldDB" id="A0A834YLP6"/>
<sequence length="162" mass="17660">MAPREKTNGVKGRNEFRGSKAKTNFPLPSENNNINQSPSQSSTVESSSPEGLSPAPIGESSPFDLNLLDGVSNGDVRGSAVPFPFYQQARVLPISRPLFLFDAMFRSEKMNYQNRLRFDPAVADCRAGGIQSDSDSSPVDFKNHKVLGLDLNLPPPPEYAGF</sequence>
<reference evidence="2 3" key="1">
    <citation type="submission" date="2020-04" db="EMBL/GenBank/DDBJ databases">
        <title>Plant Genome Project.</title>
        <authorList>
            <person name="Zhang R.-G."/>
        </authorList>
    </citation>
    <scope>NUCLEOTIDE SEQUENCE [LARGE SCALE GENOMIC DNA]</scope>
    <source>
        <strain evidence="2">YNK0</strain>
        <tissue evidence="2">Leaf</tissue>
    </source>
</reference>
<dbReference type="EMBL" id="JABCRI010000017">
    <property type="protein sequence ID" value="KAF8391314.1"/>
    <property type="molecule type" value="Genomic_DNA"/>
</dbReference>
<proteinExistence type="predicted"/>
<feature type="region of interest" description="Disordered" evidence="1">
    <location>
        <begin position="1"/>
        <end position="66"/>
    </location>
</feature>
<feature type="compositionally biased region" description="Low complexity" evidence="1">
    <location>
        <begin position="28"/>
        <end position="50"/>
    </location>
</feature>
<name>A0A834YLP6_TETSI</name>
<evidence type="ECO:0000313" key="2">
    <source>
        <dbReference type="EMBL" id="KAF8391314.1"/>
    </source>
</evidence>
<comment type="caution">
    <text evidence="2">The sequence shown here is derived from an EMBL/GenBank/DDBJ whole genome shotgun (WGS) entry which is preliminary data.</text>
</comment>
<evidence type="ECO:0000313" key="3">
    <source>
        <dbReference type="Proteomes" id="UP000655225"/>
    </source>
</evidence>
<evidence type="ECO:0000256" key="1">
    <source>
        <dbReference type="SAM" id="MobiDB-lite"/>
    </source>
</evidence>
<protein>
    <submittedName>
        <fullName evidence="2">Uncharacterized protein</fullName>
    </submittedName>
</protein>
<dbReference type="Proteomes" id="UP000655225">
    <property type="component" value="Unassembled WGS sequence"/>
</dbReference>
<organism evidence="2 3">
    <name type="scientific">Tetracentron sinense</name>
    <name type="common">Spur-leaf</name>
    <dbReference type="NCBI Taxonomy" id="13715"/>
    <lineage>
        <taxon>Eukaryota</taxon>
        <taxon>Viridiplantae</taxon>
        <taxon>Streptophyta</taxon>
        <taxon>Embryophyta</taxon>
        <taxon>Tracheophyta</taxon>
        <taxon>Spermatophyta</taxon>
        <taxon>Magnoliopsida</taxon>
        <taxon>Trochodendrales</taxon>
        <taxon>Trochodendraceae</taxon>
        <taxon>Tetracentron</taxon>
    </lineage>
</organism>
<keyword evidence="3" id="KW-1185">Reference proteome</keyword>